<feature type="region of interest" description="Disordered" evidence="5">
    <location>
        <begin position="156"/>
        <end position="183"/>
    </location>
</feature>
<evidence type="ECO:0000256" key="5">
    <source>
        <dbReference type="SAM" id="MobiDB-lite"/>
    </source>
</evidence>
<dbReference type="CDD" id="cd06093">
    <property type="entry name" value="PX_domain"/>
    <property type="match status" value="1"/>
</dbReference>
<evidence type="ECO:0000256" key="2">
    <source>
        <dbReference type="ARBA" id="ARBA00022737"/>
    </source>
</evidence>
<feature type="domain" description="PX" evidence="6">
    <location>
        <begin position="211"/>
        <end position="347"/>
    </location>
</feature>
<keyword evidence="3" id="KW-0863">Zinc-finger</keyword>
<dbReference type="Gene3D" id="3.30.1520.10">
    <property type="entry name" value="Phox-like domain"/>
    <property type="match status" value="1"/>
</dbReference>
<evidence type="ECO:0000259" key="6">
    <source>
        <dbReference type="PROSITE" id="PS50195"/>
    </source>
</evidence>
<dbReference type="PANTHER" id="PTHR12326">
    <property type="entry name" value="PLECKSTRIN HOMOLOGY DOMAIN CONTAINING PROTEIN"/>
    <property type="match status" value="1"/>
</dbReference>
<dbReference type="Pfam" id="PF00787">
    <property type="entry name" value="PX"/>
    <property type="match status" value="1"/>
</dbReference>
<dbReference type="Proteomes" id="UP000663760">
    <property type="component" value="Chromosome 9"/>
</dbReference>
<keyword evidence="8" id="KW-1185">Reference proteome</keyword>
<dbReference type="InterPro" id="IPR001683">
    <property type="entry name" value="PX_dom"/>
</dbReference>
<gene>
    <name evidence="7" type="ORF">SI8410_09012946</name>
</gene>
<proteinExistence type="predicted"/>
<keyword evidence="1" id="KW-0479">Metal-binding</keyword>
<protein>
    <recommendedName>
        <fullName evidence="6">PX domain-containing protein</fullName>
    </recommendedName>
</protein>
<organism evidence="7 8">
    <name type="scientific">Spirodela intermedia</name>
    <name type="common">Intermediate duckweed</name>
    <dbReference type="NCBI Taxonomy" id="51605"/>
    <lineage>
        <taxon>Eukaryota</taxon>
        <taxon>Viridiplantae</taxon>
        <taxon>Streptophyta</taxon>
        <taxon>Embryophyta</taxon>
        <taxon>Tracheophyta</taxon>
        <taxon>Spermatophyta</taxon>
        <taxon>Magnoliopsida</taxon>
        <taxon>Liliopsida</taxon>
        <taxon>Araceae</taxon>
        <taxon>Lemnoideae</taxon>
        <taxon>Spirodela</taxon>
    </lineage>
</organism>
<dbReference type="EMBL" id="LR746272">
    <property type="protein sequence ID" value="CAA7402268.1"/>
    <property type="molecule type" value="Genomic_DNA"/>
</dbReference>
<dbReference type="PANTHER" id="PTHR12326:SF3">
    <property type="entry name" value="DIFFERENTIALLY EXPRESSED IN FDCP 8 HOMOLOG"/>
    <property type="match status" value="1"/>
</dbReference>
<dbReference type="AlphaFoldDB" id="A0A7I8KYX4"/>
<dbReference type="InterPro" id="IPR051366">
    <property type="entry name" value="DEF8"/>
</dbReference>
<dbReference type="GO" id="GO:0008270">
    <property type="term" value="F:zinc ion binding"/>
    <property type="evidence" value="ECO:0007669"/>
    <property type="project" value="UniProtKB-KW"/>
</dbReference>
<dbReference type="SMART" id="SM01175">
    <property type="entry name" value="DUF4206"/>
    <property type="match status" value="1"/>
</dbReference>
<evidence type="ECO:0000313" key="7">
    <source>
        <dbReference type="EMBL" id="CAA7402268.1"/>
    </source>
</evidence>
<reference evidence="7" key="1">
    <citation type="submission" date="2020-02" db="EMBL/GenBank/DDBJ databases">
        <authorList>
            <person name="Scholz U."/>
            <person name="Mascher M."/>
            <person name="Fiebig A."/>
        </authorList>
    </citation>
    <scope>NUCLEOTIDE SEQUENCE</scope>
</reference>
<dbReference type="SUPFAM" id="SSF64268">
    <property type="entry name" value="PX domain"/>
    <property type="match status" value="1"/>
</dbReference>
<dbReference type="Pfam" id="PF13901">
    <property type="entry name" value="RH_dom"/>
    <property type="match status" value="1"/>
</dbReference>
<dbReference type="PROSITE" id="PS50195">
    <property type="entry name" value="PX"/>
    <property type="match status" value="1"/>
</dbReference>
<dbReference type="InterPro" id="IPR036871">
    <property type="entry name" value="PX_dom_sf"/>
</dbReference>
<sequence>MEKASEGVASPDPLGGYCSWLDNKSDDDDDASPASSHFSCEGSEFERYCSANSVLGTASICSSSGNHGEFLDSFRSFGPGEDSLAEGPSVRDRIWRNQRSADDTFFGKFDGFSDGEGDSSRADPAVEIKFPVEKYETSEFYHEMVLEMEEILLDSGESAGARRSQGDRGDTSQKSYNFRDGGSTASISGTDDFYTGNQYPVTIDCIEVVGAKQKKGDVSFGERLVGVKEYTIYILRVKSGKDQWEVEHRYRDFLTLYHQLKTLFTDHGLTLPSPWNSVVRESRNLFGNASPSVITQRSILIQDCLNSVLHFRFSSGTPSPLIWFLCSNRVSHSSDPLNHLGQNPQKISAGVKSNSSYCGEPSAGDVSKLGKTISLVLEIKVRKPMGQLLEAQRYLCAGCHRRLDAGKTLVQGLAKTFGWEKNRFCEYTGQLFCFICHTNDAAILPARVLHHWDFSLYSVSQLAKAFLDSIYDQPMLCVSAVNPFLLSKVPALHQIMGIRKRIASMLPYVRCPFQRSINRVLGSRRYLLEENDFFALRDLADLSRGAFSALPTLVEMVEGKILTHIAQQCLICYDSGTPCAARQTCEDPSSLIFPFQEAEAVRCSSCNLLFHQPCILKMGSCPCGKLVPVDGQLRPASGASQGADIELKGFVDASAESSDAKALSGFFADLMSKARPENLWKKTRKTHPVILMGPLPGTEG</sequence>
<evidence type="ECO:0000256" key="1">
    <source>
        <dbReference type="ARBA" id="ARBA00022723"/>
    </source>
</evidence>
<dbReference type="OrthoDB" id="1918044at2759"/>
<accession>A0A7I8KYX4</accession>
<keyword evidence="4" id="KW-0862">Zinc</keyword>
<evidence type="ECO:0000313" key="8">
    <source>
        <dbReference type="Proteomes" id="UP000663760"/>
    </source>
</evidence>
<feature type="region of interest" description="Disordered" evidence="5">
    <location>
        <begin position="1"/>
        <end position="39"/>
    </location>
</feature>
<dbReference type="InterPro" id="IPR025258">
    <property type="entry name" value="RH_dom"/>
</dbReference>
<dbReference type="GO" id="GO:0016020">
    <property type="term" value="C:membrane"/>
    <property type="evidence" value="ECO:0007669"/>
    <property type="project" value="UniProtKB-ARBA"/>
</dbReference>
<evidence type="ECO:0000256" key="3">
    <source>
        <dbReference type="ARBA" id="ARBA00022771"/>
    </source>
</evidence>
<evidence type="ECO:0000256" key="4">
    <source>
        <dbReference type="ARBA" id="ARBA00022833"/>
    </source>
</evidence>
<name>A0A7I8KYX4_SPIIN</name>
<dbReference type="GO" id="GO:0005768">
    <property type="term" value="C:endosome"/>
    <property type="evidence" value="ECO:0007669"/>
    <property type="project" value="UniProtKB-ARBA"/>
</dbReference>
<dbReference type="GO" id="GO:0035091">
    <property type="term" value="F:phosphatidylinositol binding"/>
    <property type="evidence" value="ECO:0007669"/>
    <property type="project" value="InterPro"/>
</dbReference>
<keyword evidence="2" id="KW-0677">Repeat</keyword>